<protein>
    <submittedName>
        <fullName evidence="1">Uncharacterized protein</fullName>
    </submittedName>
</protein>
<dbReference type="Gene3D" id="3.30.559.10">
    <property type="entry name" value="Chloramphenicol acetyltransferase-like domain"/>
    <property type="match status" value="1"/>
</dbReference>
<dbReference type="GeneID" id="63750107"/>
<sequence length="110" mass="12204">MASRNWSPTFPWLAGDVIYSTEPSGPQNRGHIVAPSGPLEAVPMLHVKSFDHDDKSHTLPINSYLPLPCFIPPSQQGPVVRFQANVFPNRIIVVMSCHFCILPLMAQVLE</sequence>
<name>A0A1L9RT92_ASPWE</name>
<gene>
    <name evidence="1" type="ORF">ASPWEDRAFT_35597</name>
</gene>
<reference evidence="2" key="1">
    <citation type="journal article" date="2017" name="Genome Biol.">
        <title>Comparative genomics reveals high biological diversity and specific adaptations in the industrially and medically important fungal genus Aspergillus.</title>
        <authorList>
            <person name="de Vries R.P."/>
            <person name="Riley R."/>
            <person name="Wiebenga A."/>
            <person name="Aguilar-Osorio G."/>
            <person name="Amillis S."/>
            <person name="Uchima C.A."/>
            <person name="Anderluh G."/>
            <person name="Asadollahi M."/>
            <person name="Askin M."/>
            <person name="Barry K."/>
            <person name="Battaglia E."/>
            <person name="Bayram O."/>
            <person name="Benocci T."/>
            <person name="Braus-Stromeyer S.A."/>
            <person name="Caldana C."/>
            <person name="Canovas D."/>
            <person name="Cerqueira G.C."/>
            <person name="Chen F."/>
            <person name="Chen W."/>
            <person name="Choi C."/>
            <person name="Clum A."/>
            <person name="Dos Santos R.A."/>
            <person name="Damasio A.R."/>
            <person name="Diallinas G."/>
            <person name="Emri T."/>
            <person name="Fekete E."/>
            <person name="Flipphi M."/>
            <person name="Freyberg S."/>
            <person name="Gallo A."/>
            <person name="Gournas C."/>
            <person name="Habgood R."/>
            <person name="Hainaut M."/>
            <person name="Harispe M.L."/>
            <person name="Henrissat B."/>
            <person name="Hilden K.S."/>
            <person name="Hope R."/>
            <person name="Hossain A."/>
            <person name="Karabika E."/>
            <person name="Karaffa L."/>
            <person name="Karanyi Z."/>
            <person name="Krasevec N."/>
            <person name="Kuo A."/>
            <person name="Kusch H."/>
            <person name="LaButti K."/>
            <person name="Lagendijk E.L."/>
            <person name="Lapidus A."/>
            <person name="Levasseur A."/>
            <person name="Lindquist E."/>
            <person name="Lipzen A."/>
            <person name="Logrieco A.F."/>
            <person name="MacCabe A."/>
            <person name="Maekelae M.R."/>
            <person name="Malavazi I."/>
            <person name="Melin P."/>
            <person name="Meyer V."/>
            <person name="Mielnichuk N."/>
            <person name="Miskei M."/>
            <person name="Molnar A.P."/>
            <person name="Mule G."/>
            <person name="Ngan C.Y."/>
            <person name="Orejas M."/>
            <person name="Orosz E."/>
            <person name="Ouedraogo J.P."/>
            <person name="Overkamp K.M."/>
            <person name="Park H.-S."/>
            <person name="Perrone G."/>
            <person name="Piumi F."/>
            <person name="Punt P.J."/>
            <person name="Ram A.F."/>
            <person name="Ramon A."/>
            <person name="Rauscher S."/>
            <person name="Record E."/>
            <person name="Riano-Pachon D.M."/>
            <person name="Robert V."/>
            <person name="Roehrig J."/>
            <person name="Ruller R."/>
            <person name="Salamov A."/>
            <person name="Salih N.S."/>
            <person name="Samson R.A."/>
            <person name="Sandor E."/>
            <person name="Sanguinetti M."/>
            <person name="Schuetze T."/>
            <person name="Sepcic K."/>
            <person name="Shelest E."/>
            <person name="Sherlock G."/>
            <person name="Sophianopoulou V."/>
            <person name="Squina F.M."/>
            <person name="Sun H."/>
            <person name="Susca A."/>
            <person name="Todd R.B."/>
            <person name="Tsang A."/>
            <person name="Unkles S.E."/>
            <person name="van de Wiele N."/>
            <person name="van Rossen-Uffink D."/>
            <person name="Oliveira J.V."/>
            <person name="Vesth T.C."/>
            <person name="Visser J."/>
            <person name="Yu J.-H."/>
            <person name="Zhou M."/>
            <person name="Andersen M.R."/>
            <person name="Archer D.B."/>
            <person name="Baker S.E."/>
            <person name="Benoit I."/>
            <person name="Brakhage A.A."/>
            <person name="Braus G.H."/>
            <person name="Fischer R."/>
            <person name="Frisvad J.C."/>
            <person name="Goldman G.H."/>
            <person name="Houbraken J."/>
            <person name="Oakley B."/>
            <person name="Pocsi I."/>
            <person name="Scazzocchio C."/>
            <person name="Seiboth B."/>
            <person name="vanKuyk P.A."/>
            <person name="Wortman J."/>
            <person name="Dyer P.S."/>
            <person name="Grigoriev I.V."/>
        </authorList>
    </citation>
    <scope>NUCLEOTIDE SEQUENCE [LARGE SCALE GENOMIC DNA]</scope>
    <source>
        <strain evidence="2">DTO 134E9</strain>
    </source>
</reference>
<dbReference type="EMBL" id="KV878210">
    <property type="protein sequence ID" value="OJJ38027.1"/>
    <property type="molecule type" value="Genomic_DNA"/>
</dbReference>
<dbReference type="OrthoDB" id="1862401at2759"/>
<keyword evidence="2" id="KW-1185">Reference proteome</keyword>
<accession>A0A1L9RT92</accession>
<organism evidence="1 2">
    <name type="scientific">Aspergillus wentii DTO 134E9</name>
    <dbReference type="NCBI Taxonomy" id="1073089"/>
    <lineage>
        <taxon>Eukaryota</taxon>
        <taxon>Fungi</taxon>
        <taxon>Dikarya</taxon>
        <taxon>Ascomycota</taxon>
        <taxon>Pezizomycotina</taxon>
        <taxon>Eurotiomycetes</taxon>
        <taxon>Eurotiomycetidae</taxon>
        <taxon>Eurotiales</taxon>
        <taxon>Aspergillaceae</taxon>
        <taxon>Aspergillus</taxon>
        <taxon>Aspergillus subgen. Cremei</taxon>
    </lineage>
</organism>
<dbReference type="InterPro" id="IPR023213">
    <property type="entry name" value="CAT-like_dom_sf"/>
</dbReference>
<evidence type="ECO:0000313" key="1">
    <source>
        <dbReference type="EMBL" id="OJJ38027.1"/>
    </source>
</evidence>
<dbReference type="AlphaFoldDB" id="A0A1L9RT92"/>
<dbReference type="VEuPathDB" id="FungiDB:ASPWEDRAFT_35597"/>
<proteinExistence type="predicted"/>
<evidence type="ECO:0000313" key="2">
    <source>
        <dbReference type="Proteomes" id="UP000184383"/>
    </source>
</evidence>
<dbReference type="Proteomes" id="UP000184383">
    <property type="component" value="Unassembled WGS sequence"/>
</dbReference>
<dbReference type="RefSeq" id="XP_040691703.1">
    <property type="nucleotide sequence ID" value="XM_040834259.1"/>
</dbReference>